<proteinExistence type="predicted"/>
<dbReference type="InterPro" id="IPR042447">
    <property type="entry name" value="Anosmin-1"/>
</dbReference>
<feature type="region of interest" description="Disordered" evidence="1">
    <location>
        <begin position="243"/>
        <end position="268"/>
    </location>
</feature>
<feature type="signal peptide" evidence="2">
    <location>
        <begin position="1"/>
        <end position="20"/>
    </location>
</feature>
<accession>A0A8C6UTT2</accession>
<feature type="domain" description="Fibronectin type-III" evidence="3">
    <location>
        <begin position="263"/>
        <end position="366"/>
    </location>
</feature>
<dbReference type="Ensembl" id="ENSNMLT00000045751.1">
    <property type="protein sequence ID" value="ENSNMLP00000041151.1"/>
    <property type="gene ID" value="ENSNMLG00000025209.1"/>
</dbReference>
<feature type="domain" description="Fibronectin type-III" evidence="3">
    <location>
        <begin position="506"/>
        <end position="612"/>
    </location>
</feature>
<evidence type="ECO:0000313" key="5">
    <source>
        <dbReference type="Proteomes" id="UP000694523"/>
    </source>
</evidence>
<dbReference type="Gene3D" id="2.60.40.10">
    <property type="entry name" value="Immunoglobulins"/>
    <property type="match status" value="2"/>
</dbReference>
<dbReference type="CDD" id="cd00063">
    <property type="entry name" value="FN3"/>
    <property type="match status" value="1"/>
</dbReference>
<dbReference type="GO" id="GO:0009986">
    <property type="term" value="C:cell surface"/>
    <property type="evidence" value="ECO:0007669"/>
    <property type="project" value="TreeGrafter"/>
</dbReference>
<evidence type="ECO:0000259" key="3">
    <source>
        <dbReference type="PROSITE" id="PS50853"/>
    </source>
</evidence>
<dbReference type="PANTHER" id="PTHR14131:SF7">
    <property type="entry name" value="ANOSMIN 1B"/>
    <property type="match status" value="1"/>
</dbReference>
<dbReference type="InterPro" id="IPR013783">
    <property type="entry name" value="Ig-like_fold"/>
</dbReference>
<feature type="chain" id="PRO_5034022383" evidence="2">
    <location>
        <begin position="21"/>
        <end position="616"/>
    </location>
</feature>
<evidence type="ECO:0000256" key="2">
    <source>
        <dbReference type="SAM" id="SignalP"/>
    </source>
</evidence>
<evidence type="ECO:0000313" key="4">
    <source>
        <dbReference type="Ensembl" id="ENSNMLP00000041151.1"/>
    </source>
</evidence>
<dbReference type="InterPro" id="IPR040957">
    <property type="entry name" value="Anosmin-1_Cys_box"/>
</dbReference>
<keyword evidence="2" id="KW-0732">Signal</keyword>
<dbReference type="SMART" id="SM00060">
    <property type="entry name" value="FN3"/>
    <property type="match status" value="4"/>
</dbReference>
<sequence>MSLRGVALLRLCALVSVAVARRTSPEHEDVQDKINSARCTSRCLTLHMTQLTAAFRHVQSDHVLDWCENHRRCAQCLQPCKELWETRKVLSPKSCETECVTSREFVASLRTSRQGDCPPPQKASGFAAACVESCSSDLCGYTCQLPANLYKGVPLKPRREMSFVEDLEGRVRVLWMSKFNVSVEPVVYILQSRWNSGIHPSEDHASPWTTVSMTLSEDVLLSDLRSQRWYQFRVAAVNSQGSRGFTTPSKHYISNKDPSPPEPPQNIRVDNQTVDAATVGVLIRWDAPREGDLPVHNYRVTWRPQQIQPPLRRTQHGHTNAQCELWLQGLQPATSYFLSVQTVAYWGQKRLKSPRAQVGFTTVSHTGKQSERNSFIVVYSLRLKVASPHYHDDQLQVKVFWKWPYHCESKQRHPGPYVLRWVPHACAHNVTAEERTATVQGTHHIITGLLFACKYRVAVAMQSDTASEAVAWVTTPSCSSIRLREGKTLACNPEEHHLVGKKVILRPERLTADFEQVNGTLQATFRWRMSQQALEPSTVEGFQFTWTLQSQVTATSKEDTLISQTQTIAPFQRSVVVSRLQPDSDYQLKLQMLTTGGSTGAAVSKTIHTPALHALL</sequence>
<dbReference type="InterPro" id="IPR036116">
    <property type="entry name" value="FN3_sf"/>
</dbReference>
<dbReference type="InterPro" id="IPR003961">
    <property type="entry name" value="FN3_dom"/>
</dbReference>
<dbReference type="AlphaFoldDB" id="A0A8C6UTT2"/>
<dbReference type="Proteomes" id="UP000694523">
    <property type="component" value="Unplaced"/>
</dbReference>
<reference evidence="4" key="1">
    <citation type="submission" date="2025-08" db="UniProtKB">
        <authorList>
            <consortium name="Ensembl"/>
        </authorList>
    </citation>
    <scope>IDENTIFICATION</scope>
</reference>
<dbReference type="GO" id="GO:0030182">
    <property type="term" value="P:neuron differentiation"/>
    <property type="evidence" value="ECO:0007669"/>
    <property type="project" value="TreeGrafter"/>
</dbReference>
<name>A0A8C6UTT2_9GOBI</name>
<protein>
    <submittedName>
        <fullName evidence="4">Anosmin 1b</fullName>
    </submittedName>
</protein>
<keyword evidence="5" id="KW-1185">Reference proteome</keyword>
<dbReference type="PANTHER" id="PTHR14131">
    <property type="entry name" value="ANOSMIN"/>
    <property type="match status" value="1"/>
</dbReference>
<dbReference type="Pfam" id="PF17869">
    <property type="entry name" value="Cys_box"/>
    <property type="match status" value="1"/>
</dbReference>
<dbReference type="SUPFAM" id="SSF49265">
    <property type="entry name" value="Fibronectin type III"/>
    <property type="match status" value="1"/>
</dbReference>
<feature type="domain" description="Fibronectin type-III" evidence="3">
    <location>
        <begin position="153"/>
        <end position="258"/>
    </location>
</feature>
<organism evidence="4 5">
    <name type="scientific">Neogobius melanostomus</name>
    <name type="common">round goby</name>
    <dbReference type="NCBI Taxonomy" id="47308"/>
    <lineage>
        <taxon>Eukaryota</taxon>
        <taxon>Metazoa</taxon>
        <taxon>Chordata</taxon>
        <taxon>Craniata</taxon>
        <taxon>Vertebrata</taxon>
        <taxon>Euteleostomi</taxon>
        <taxon>Actinopterygii</taxon>
        <taxon>Neopterygii</taxon>
        <taxon>Teleostei</taxon>
        <taxon>Neoteleostei</taxon>
        <taxon>Acanthomorphata</taxon>
        <taxon>Gobiaria</taxon>
        <taxon>Gobiiformes</taxon>
        <taxon>Gobioidei</taxon>
        <taxon>Gobiidae</taxon>
        <taxon>Benthophilinae</taxon>
        <taxon>Neogobiini</taxon>
        <taxon>Neogobius</taxon>
    </lineage>
</organism>
<dbReference type="Pfam" id="PF00041">
    <property type="entry name" value="fn3"/>
    <property type="match status" value="1"/>
</dbReference>
<dbReference type="PROSITE" id="PS50853">
    <property type="entry name" value="FN3"/>
    <property type="match status" value="3"/>
</dbReference>
<evidence type="ECO:0000256" key="1">
    <source>
        <dbReference type="SAM" id="MobiDB-lite"/>
    </source>
</evidence>
<reference evidence="4" key="2">
    <citation type="submission" date="2025-09" db="UniProtKB">
        <authorList>
            <consortium name="Ensembl"/>
        </authorList>
    </citation>
    <scope>IDENTIFICATION</scope>
</reference>